<evidence type="ECO:0000256" key="2">
    <source>
        <dbReference type="RuleBase" id="RU363015"/>
    </source>
</evidence>
<dbReference type="EC" id="3.2.2.n1" evidence="2"/>
<gene>
    <name evidence="3" type="ORF">LX80_02572</name>
</gene>
<protein>
    <recommendedName>
        <fullName evidence="2">Cytokinin riboside 5'-monophosphate phosphoribohydrolase</fullName>
        <ecNumber evidence="2">3.2.2.n1</ecNumber>
    </recommendedName>
</protein>
<dbReference type="GO" id="GO:0009691">
    <property type="term" value="P:cytokinin biosynthetic process"/>
    <property type="evidence" value="ECO:0007669"/>
    <property type="project" value="UniProtKB-UniRule"/>
</dbReference>
<dbReference type="GO" id="GO:0008714">
    <property type="term" value="F:AMP nucleosidase activity"/>
    <property type="evidence" value="ECO:0007669"/>
    <property type="project" value="UniProtKB-EC"/>
</dbReference>
<accession>A0A2W7RI31</accession>
<dbReference type="InterPro" id="IPR005269">
    <property type="entry name" value="LOG"/>
</dbReference>
<proteinExistence type="inferred from homology"/>
<comment type="similarity">
    <text evidence="2">Belongs to the LOG family.</text>
</comment>
<dbReference type="AlphaFoldDB" id="A0A2W7RI31"/>
<dbReference type="InterPro" id="IPR031100">
    <property type="entry name" value="LOG_fam"/>
</dbReference>
<organism evidence="3 4">
    <name type="scientific">Hydrotalea sandarakina</name>
    <dbReference type="NCBI Taxonomy" id="1004304"/>
    <lineage>
        <taxon>Bacteria</taxon>
        <taxon>Pseudomonadati</taxon>
        <taxon>Bacteroidota</taxon>
        <taxon>Chitinophagia</taxon>
        <taxon>Chitinophagales</taxon>
        <taxon>Chitinophagaceae</taxon>
        <taxon>Hydrotalea</taxon>
    </lineage>
</organism>
<dbReference type="PANTHER" id="PTHR43393:SF3">
    <property type="entry name" value="LYSINE DECARBOXYLASE-LIKE PROTEIN"/>
    <property type="match status" value="1"/>
</dbReference>
<comment type="catalytic activity">
    <reaction evidence="1">
        <text>AMP + H2O = D-ribose 5-phosphate + adenine</text>
        <dbReference type="Rhea" id="RHEA:20129"/>
        <dbReference type="ChEBI" id="CHEBI:15377"/>
        <dbReference type="ChEBI" id="CHEBI:16708"/>
        <dbReference type="ChEBI" id="CHEBI:78346"/>
        <dbReference type="ChEBI" id="CHEBI:456215"/>
        <dbReference type="EC" id="3.2.2.4"/>
    </reaction>
</comment>
<name>A0A2W7RI31_9BACT</name>
<evidence type="ECO:0000313" key="4">
    <source>
        <dbReference type="Proteomes" id="UP000249720"/>
    </source>
</evidence>
<keyword evidence="2" id="KW-0203">Cytokinin biosynthesis</keyword>
<dbReference type="Proteomes" id="UP000249720">
    <property type="component" value="Unassembled WGS sequence"/>
</dbReference>
<evidence type="ECO:0000313" key="3">
    <source>
        <dbReference type="EMBL" id="PZX60553.1"/>
    </source>
</evidence>
<dbReference type="SUPFAM" id="SSF102405">
    <property type="entry name" value="MCP/YpsA-like"/>
    <property type="match status" value="1"/>
</dbReference>
<dbReference type="EMBL" id="QKZV01000010">
    <property type="protein sequence ID" value="PZX60553.1"/>
    <property type="molecule type" value="Genomic_DNA"/>
</dbReference>
<comment type="caution">
    <text evidence="3">The sequence shown here is derived from an EMBL/GenBank/DDBJ whole genome shotgun (WGS) entry which is preliminary data.</text>
</comment>
<evidence type="ECO:0000256" key="1">
    <source>
        <dbReference type="ARBA" id="ARBA00000274"/>
    </source>
</evidence>
<dbReference type="NCBIfam" id="TIGR00730">
    <property type="entry name" value="Rossman fold protein, TIGR00730 family"/>
    <property type="match status" value="1"/>
</dbReference>
<dbReference type="Gene3D" id="3.40.50.450">
    <property type="match status" value="1"/>
</dbReference>
<keyword evidence="2" id="KW-0378">Hydrolase</keyword>
<dbReference type="GO" id="GO:0005829">
    <property type="term" value="C:cytosol"/>
    <property type="evidence" value="ECO:0007669"/>
    <property type="project" value="TreeGrafter"/>
</dbReference>
<reference evidence="3 4" key="1">
    <citation type="submission" date="2018-06" db="EMBL/GenBank/DDBJ databases">
        <title>Genomic Encyclopedia of Archaeal and Bacterial Type Strains, Phase II (KMG-II): from individual species to whole genera.</title>
        <authorList>
            <person name="Goeker M."/>
        </authorList>
    </citation>
    <scope>NUCLEOTIDE SEQUENCE [LARGE SCALE GENOMIC DNA]</scope>
    <source>
        <strain evidence="3 4">DSM 23241</strain>
    </source>
</reference>
<dbReference type="PANTHER" id="PTHR43393">
    <property type="entry name" value="CYTOKININ RIBOSIDE 5'-MONOPHOSPHATE PHOSPHORIBOHYDROLASE"/>
    <property type="match status" value="1"/>
</dbReference>
<dbReference type="InterPro" id="IPR052341">
    <property type="entry name" value="LOG_family_nucleotidases"/>
</dbReference>
<keyword evidence="4" id="KW-1185">Reference proteome</keyword>
<dbReference type="Pfam" id="PF03641">
    <property type="entry name" value="Lysine_decarbox"/>
    <property type="match status" value="1"/>
</dbReference>
<sequence length="249" mass="28674">MKTSERILPATQNYYLEGPKPRVNELKFAWRVFIEFLKSFRVLHFVGPCITVFGSARFKPDHPFYKASEEFGKRIAKMGFTTVTGGGPGTMEAANKGAFENGGKSIGLNIKLPFEQKLNPYVHKSLTFSHFFSRKVMLVKYSYAFIIMPGGFGTMDEFFETLTLVQTKTITQFPIVVFGKEFYQPLIQLIEKMAVEGTISKTDMDLVLFTDDFDEAMNHIKTYIRQNYVLKPRKRVWWLFEPKPVSLVL</sequence>
<dbReference type="OrthoDB" id="9801098at2"/>
<dbReference type="RefSeq" id="WP_111297080.1">
    <property type="nucleotide sequence ID" value="NZ_QKZV01000010.1"/>
</dbReference>